<evidence type="ECO:0000256" key="8">
    <source>
        <dbReference type="ARBA" id="ARBA00022982"/>
    </source>
</evidence>
<gene>
    <name evidence="15" type="ORF">P3W24_01140</name>
</gene>
<evidence type="ECO:0000313" key="16">
    <source>
        <dbReference type="Proteomes" id="UP001528850"/>
    </source>
</evidence>
<accession>A0ABT6B650</accession>
<keyword evidence="9 13" id="KW-1133">Transmembrane helix</keyword>
<keyword evidence="16" id="KW-1185">Reference proteome</keyword>
<feature type="transmembrane region" description="Helical" evidence="13">
    <location>
        <begin position="56"/>
        <end position="74"/>
    </location>
</feature>
<protein>
    <submittedName>
        <fullName evidence="15">Cytochrome b/b6 domain-containing protein</fullName>
    </submittedName>
</protein>
<feature type="transmembrane region" description="Helical" evidence="13">
    <location>
        <begin position="147"/>
        <end position="168"/>
    </location>
</feature>
<evidence type="ECO:0000256" key="13">
    <source>
        <dbReference type="SAM" id="Phobius"/>
    </source>
</evidence>
<comment type="caution">
    <text evidence="15">The sequence shown here is derived from an EMBL/GenBank/DDBJ whole genome shotgun (WGS) entry which is preliminary data.</text>
</comment>
<evidence type="ECO:0000259" key="14">
    <source>
        <dbReference type="Pfam" id="PF01292"/>
    </source>
</evidence>
<keyword evidence="7" id="KW-0479">Metal-binding</keyword>
<dbReference type="PANTHER" id="PTHR30529">
    <property type="entry name" value="CYTOCHROME B561"/>
    <property type="match status" value="1"/>
</dbReference>
<evidence type="ECO:0000256" key="10">
    <source>
        <dbReference type="ARBA" id="ARBA00023004"/>
    </source>
</evidence>
<feature type="transmembrane region" description="Helical" evidence="13">
    <location>
        <begin position="18"/>
        <end position="36"/>
    </location>
</feature>
<dbReference type="Gene3D" id="1.20.950.20">
    <property type="entry name" value="Transmembrane di-heme cytochromes, Chain C"/>
    <property type="match status" value="1"/>
</dbReference>
<evidence type="ECO:0000256" key="5">
    <source>
        <dbReference type="ARBA" id="ARBA00022617"/>
    </source>
</evidence>
<evidence type="ECO:0000313" key="15">
    <source>
        <dbReference type="EMBL" id="MDF4023580.1"/>
    </source>
</evidence>
<comment type="similarity">
    <text evidence="12">Belongs to the cytochrome b561 family.</text>
</comment>
<dbReference type="InterPro" id="IPR052168">
    <property type="entry name" value="Cytochrome_b561_oxidase"/>
</dbReference>
<dbReference type="EMBL" id="JARJJS010000001">
    <property type="protein sequence ID" value="MDF4023580.1"/>
    <property type="molecule type" value="Genomic_DNA"/>
</dbReference>
<evidence type="ECO:0000256" key="6">
    <source>
        <dbReference type="ARBA" id="ARBA00022692"/>
    </source>
</evidence>
<keyword evidence="10" id="KW-0408">Iron</keyword>
<dbReference type="InterPro" id="IPR011577">
    <property type="entry name" value="Cyt_b561_bac/Ni-Hgenase"/>
</dbReference>
<keyword evidence="11 13" id="KW-0472">Membrane</keyword>
<feature type="domain" description="Cytochrome b561 bacterial/Ni-hydrogenase" evidence="14">
    <location>
        <begin position="12"/>
        <end position="179"/>
    </location>
</feature>
<organism evidence="15 16">
    <name type="scientific">Luteibacter sahnii</name>
    <dbReference type="NCBI Taxonomy" id="3021977"/>
    <lineage>
        <taxon>Bacteria</taxon>
        <taxon>Pseudomonadati</taxon>
        <taxon>Pseudomonadota</taxon>
        <taxon>Gammaproteobacteria</taxon>
        <taxon>Lysobacterales</taxon>
        <taxon>Rhodanobacteraceae</taxon>
        <taxon>Luteibacter</taxon>
    </lineage>
</organism>
<evidence type="ECO:0000256" key="12">
    <source>
        <dbReference type="ARBA" id="ARBA00037975"/>
    </source>
</evidence>
<evidence type="ECO:0000256" key="3">
    <source>
        <dbReference type="ARBA" id="ARBA00022448"/>
    </source>
</evidence>
<keyword evidence="5" id="KW-0349">Heme</keyword>
<evidence type="ECO:0000256" key="1">
    <source>
        <dbReference type="ARBA" id="ARBA00001970"/>
    </source>
</evidence>
<reference evidence="15 16" key="1">
    <citation type="journal article" date="2024" name="Curr. Microbiol.">
        <title>Luteibacter sahnii sp. nov., A Novel Yellow-Colored Xanthomonadin Pigment Producing Probiotic Bacterium from Healthy Rice Seed Microbiome.</title>
        <authorList>
            <person name="Jaiswal G."/>
            <person name="Rana R."/>
            <person name="Nayak P.K."/>
            <person name="Chouhan R."/>
            <person name="Gandhi S.G."/>
            <person name="Patel H.K."/>
            <person name="Patil P.B."/>
        </authorList>
    </citation>
    <scope>NUCLEOTIDE SEQUENCE [LARGE SCALE GENOMIC DNA]</scope>
    <source>
        <strain evidence="15 16">PPL201</strain>
    </source>
</reference>
<name>A0ABT6B650_9GAMM</name>
<comment type="cofactor">
    <cofactor evidence="1">
        <name>heme b</name>
        <dbReference type="ChEBI" id="CHEBI:60344"/>
    </cofactor>
</comment>
<dbReference type="PANTHER" id="PTHR30529:SF3">
    <property type="entry name" value="CYTOCHROME B561 HOMOLOG 1"/>
    <property type="match status" value="1"/>
</dbReference>
<keyword evidence="8" id="KW-0249">Electron transport</keyword>
<dbReference type="Pfam" id="PF01292">
    <property type="entry name" value="Ni_hydr_CYTB"/>
    <property type="match status" value="1"/>
</dbReference>
<evidence type="ECO:0000256" key="9">
    <source>
        <dbReference type="ARBA" id="ARBA00022989"/>
    </source>
</evidence>
<feature type="transmembrane region" description="Helical" evidence="13">
    <location>
        <begin position="95"/>
        <end position="112"/>
    </location>
</feature>
<evidence type="ECO:0000256" key="2">
    <source>
        <dbReference type="ARBA" id="ARBA00004651"/>
    </source>
</evidence>
<evidence type="ECO:0000256" key="4">
    <source>
        <dbReference type="ARBA" id="ARBA00022475"/>
    </source>
</evidence>
<proteinExistence type="inferred from homology"/>
<keyword evidence="4" id="KW-1003">Cell membrane</keyword>
<dbReference type="Proteomes" id="UP001528850">
    <property type="component" value="Unassembled WGS sequence"/>
</dbReference>
<dbReference type="InterPro" id="IPR016174">
    <property type="entry name" value="Di-haem_cyt_TM"/>
</dbReference>
<comment type="subcellular location">
    <subcellularLocation>
        <location evidence="2">Cell membrane</location>
        <topology evidence="2">Multi-pass membrane protein</topology>
    </subcellularLocation>
</comment>
<evidence type="ECO:0000256" key="7">
    <source>
        <dbReference type="ARBA" id="ARBA00022723"/>
    </source>
</evidence>
<sequence>MAHHTRGIATPYPRPIRWLHWLMALLVATAAGVALVRDDIGGRALRGVLLDIHRHLGLLVLALLALRIVLRLSLRHAPGVPMPAWLRVGAGFTHLLLYALLLAMPLLGWALASAADQPIHLFGVAVPPIVAPDDDLADRLQAWHVRVAWVLLAVAGLHAGAALWHHLVRRDGVLRRMWP</sequence>
<evidence type="ECO:0000256" key="11">
    <source>
        <dbReference type="ARBA" id="ARBA00023136"/>
    </source>
</evidence>
<dbReference type="SUPFAM" id="SSF81342">
    <property type="entry name" value="Transmembrane di-heme cytochromes"/>
    <property type="match status" value="1"/>
</dbReference>
<keyword evidence="6 13" id="KW-0812">Transmembrane</keyword>
<keyword evidence="3" id="KW-0813">Transport</keyword>